<reference evidence="1 2" key="1">
    <citation type="journal article" date="2013" name="Genome Biol.">
        <title>The genome sequence of the most widely cultivated cacao type and its use to identify candidate genes regulating pod color.</title>
        <authorList>
            <person name="Motamayor J.C."/>
            <person name="Mockaitis K."/>
            <person name="Schmutz J."/>
            <person name="Haiminen N."/>
            <person name="Iii D.L."/>
            <person name="Cornejo O."/>
            <person name="Findley S.D."/>
            <person name="Zheng P."/>
            <person name="Utro F."/>
            <person name="Royaert S."/>
            <person name="Saski C."/>
            <person name="Jenkins J."/>
            <person name="Podicheti R."/>
            <person name="Zhao M."/>
            <person name="Scheffler B.E."/>
            <person name="Stack J.C."/>
            <person name="Feltus F.A."/>
            <person name="Mustiga G.M."/>
            <person name="Amores F."/>
            <person name="Phillips W."/>
            <person name="Marelli J.P."/>
            <person name="May G.D."/>
            <person name="Shapiro H."/>
            <person name="Ma J."/>
            <person name="Bustamante C.D."/>
            <person name="Schnell R.J."/>
            <person name="Main D."/>
            <person name="Gilbert D."/>
            <person name="Parida L."/>
            <person name="Kuhn D.N."/>
        </authorList>
    </citation>
    <scope>NUCLEOTIDE SEQUENCE [LARGE SCALE GENOMIC DNA]</scope>
    <source>
        <strain evidence="2">cv. Matina 1-6</strain>
    </source>
</reference>
<evidence type="ECO:0000313" key="1">
    <source>
        <dbReference type="EMBL" id="EOY24795.1"/>
    </source>
</evidence>
<dbReference type="HOGENOM" id="CLU_2101336_0_0_1"/>
<dbReference type="Proteomes" id="UP000026915">
    <property type="component" value="Chromosome 3"/>
</dbReference>
<sequence>MEYFLWTLLVLNINFGSVTNPFAKRSSVMGFLNFKCVFIFFSWLLVLASSSSSSSFSYYVVSNVFTFGSFNVSPTTLPPCNWRYIRVKLPPFYSSTSIVINTDVSLVESIVAHLTL</sequence>
<gene>
    <name evidence="1" type="ORF">TCM_016296</name>
</gene>
<organism evidence="1 2">
    <name type="scientific">Theobroma cacao</name>
    <name type="common">Cacao</name>
    <name type="synonym">Cocoa</name>
    <dbReference type="NCBI Taxonomy" id="3641"/>
    <lineage>
        <taxon>Eukaryota</taxon>
        <taxon>Viridiplantae</taxon>
        <taxon>Streptophyta</taxon>
        <taxon>Embryophyta</taxon>
        <taxon>Tracheophyta</taxon>
        <taxon>Spermatophyta</taxon>
        <taxon>Magnoliopsida</taxon>
        <taxon>eudicotyledons</taxon>
        <taxon>Gunneridae</taxon>
        <taxon>Pentapetalae</taxon>
        <taxon>rosids</taxon>
        <taxon>malvids</taxon>
        <taxon>Malvales</taxon>
        <taxon>Malvaceae</taxon>
        <taxon>Byttnerioideae</taxon>
        <taxon>Theobroma</taxon>
    </lineage>
</organism>
<accession>A0A061G4L7</accession>
<evidence type="ECO:0000313" key="2">
    <source>
        <dbReference type="Proteomes" id="UP000026915"/>
    </source>
</evidence>
<dbReference type="AlphaFoldDB" id="A0A061G4L7"/>
<keyword evidence="2" id="KW-1185">Reference proteome</keyword>
<dbReference type="InParanoid" id="A0A061G4L7"/>
<dbReference type="EMBL" id="CM001881">
    <property type="protein sequence ID" value="EOY24795.1"/>
    <property type="molecule type" value="Genomic_DNA"/>
</dbReference>
<dbReference type="Gramene" id="EOY24795">
    <property type="protein sequence ID" value="EOY24795"/>
    <property type="gene ID" value="TCM_016296"/>
</dbReference>
<protein>
    <submittedName>
        <fullName evidence="1">Uncharacterized protein</fullName>
    </submittedName>
</protein>
<proteinExistence type="predicted"/>
<name>A0A061G4L7_THECC</name>